<dbReference type="InterPro" id="IPR050263">
    <property type="entry name" value="Bact_Fimbrial_Adh_Pro"/>
</dbReference>
<accession>A0ABX4EVN0</accession>
<evidence type="ECO:0000313" key="2">
    <source>
        <dbReference type="EMBL" id="OZI58535.1"/>
    </source>
</evidence>
<gene>
    <name evidence="2" type="ORF">CAL27_17730</name>
</gene>
<evidence type="ECO:0000313" key="3">
    <source>
        <dbReference type="Proteomes" id="UP000216354"/>
    </source>
</evidence>
<protein>
    <recommendedName>
        <fullName evidence="1">Fimbrial-type adhesion domain-containing protein</fullName>
    </recommendedName>
</protein>
<keyword evidence="3" id="KW-1185">Reference proteome</keyword>
<dbReference type="InterPro" id="IPR008966">
    <property type="entry name" value="Adhesion_dom_sf"/>
</dbReference>
<evidence type="ECO:0000259" key="1">
    <source>
        <dbReference type="Pfam" id="PF00419"/>
    </source>
</evidence>
<comment type="caution">
    <text evidence="2">The sequence shown here is derived from an EMBL/GenBank/DDBJ whole genome shotgun (WGS) entry which is preliminary data.</text>
</comment>
<dbReference type="Pfam" id="PF00419">
    <property type="entry name" value="Fimbrial"/>
    <property type="match status" value="1"/>
</dbReference>
<organism evidence="2 3">
    <name type="scientific">Bordetella genomosp. 1</name>
    <dbReference type="NCBI Taxonomy" id="1395607"/>
    <lineage>
        <taxon>Bacteria</taxon>
        <taxon>Pseudomonadati</taxon>
        <taxon>Pseudomonadota</taxon>
        <taxon>Betaproteobacteria</taxon>
        <taxon>Burkholderiales</taxon>
        <taxon>Alcaligenaceae</taxon>
        <taxon>Bordetella</taxon>
    </lineage>
</organism>
<feature type="domain" description="Fimbrial-type adhesion" evidence="1">
    <location>
        <begin position="202"/>
        <end position="345"/>
    </location>
</feature>
<proteinExistence type="predicted"/>
<dbReference type="PANTHER" id="PTHR33420">
    <property type="entry name" value="FIMBRIAL SUBUNIT ELFA-RELATED"/>
    <property type="match status" value="1"/>
</dbReference>
<dbReference type="RefSeq" id="WP_094832322.1">
    <property type="nucleotide sequence ID" value="NZ_NEVR01000004.1"/>
</dbReference>
<dbReference type="PROSITE" id="PS51257">
    <property type="entry name" value="PROKAR_LIPOPROTEIN"/>
    <property type="match status" value="1"/>
</dbReference>
<dbReference type="InterPro" id="IPR036937">
    <property type="entry name" value="Adhesion_dom_fimbrial_sf"/>
</dbReference>
<dbReference type="Gene3D" id="2.60.40.1090">
    <property type="entry name" value="Fimbrial-type adhesion domain"/>
    <property type="match status" value="1"/>
</dbReference>
<dbReference type="Proteomes" id="UP000216354">
    <property type="component" value="Unassembled WGS sequence"/>
</dbReference>
<sequence length="345" mass="37462">MSDRKAFFPLTWRRGLSAVFVGWLLLAASLASAGCVRTLGYVTGHTTMPGTVLHVKADDPIGKVLYSASAEMDFAPNRVGRHFNNFTWVTGVMYALCDNYRQGDQFTWDFGEYAQAVAGLDHVFATNVPGIGVRATIDGSPLPYTETLRPSEIVVYPVPPGHSFRVELVKTGAVVADNAHLSVAIRQWSFHSHTEFHHVNLDATVSAPRASCRSESAQRPIRVVFGRLASKAFSGRGSTAAERHFDIRLRCSGSVALRIRFDAVPDPAQAPGVLQLSASDDSAGGVGIQILDPAHQPVVFGQARSVGEIRDETRAFTYLARYFQTGETVRAGSANGMATFTLEYQ</sequence>
<dbReference type="PANTHER" id="PTHR33420:SF26">
    <property type="entry name" value="FIMBRIAL SUBUNIT"/>
    <property type="match status" value="1"/>
</dbReference>
<reference evidence="2 3" key="1">
    <citation type="submission" date="2017-05" db="EMBL/GenBank/DDBJ databases">
        <title>Complete and WGS of Bordetella genogroups.</title>
        <authorList>
            <person name="Spilker T."/>
            <person name="Lipuma J."/>
        </authorList>
    </citation>
    <scope>NUCLEOTIDE SEQUENCE [LARGE SCALE GENOMIC DNA]</scope>
    <source>
        <strain evidence="2 3">AU9795</strain>
    </source>
</reference>
<dbReference type="Gene3D" id="2.60.40.3310">
    <property type="match status" value="1"/>
</dbReference>
<dbReference type="SUPFAM" id="SSF49401">
    <property type="entry name" value="Bacterial adhesins"/>
    <property type="match status" value="1"/>
</dbReference>
<dbReference type="EMBL" id="NEVR01000004">
    <property type="protein sequence ID" value="OZI58535.1"/>
    <property type="molecule type" value="Genomic_DNA"/>
</dbReference>
<dbReference type="InterPro" id="IPR000259">
    <property type="entry name" value="Adhesion_dom_fimbrial"/>
</dbReference>
<name>A0ABX4EVN0_9BORD</name>